<evidence type="ECO:0000313" key="5">
    <source>
        <dbReference type="Proteomes" id="UP000036061"/>
    </source>
</evidence>
<dbReference type="SUPFAM" id="SSF46689">
    <property type="entry name" value="Homeodomain-like"/>
    <property type="match status" value="1"/>
</dbReference>
<dbReference type="PRINTS" id="PR00455">
    <property type="entry name" value="HTHTETR"/>
</dbReference>
<dbReference type="InterPro" id="IPR039536">
    <property type="entry name" value="TetR_C_Proteobacteria"/>
</dbReference>
<reference evidence="4 5" key="1">
    <citation type="journal article" date="2015" name="Genome Announc.">
        <title>Draft Genome Sequence of Brevibacillus brevis DZQ7, a Plant Growth-Promoting Rhizobacterium with Broad-Spectrum Antimicrobial Activity.</title>
        <authorList>
            <person name="Hou Q."/>
            <person name="Wang C."/>
            <person name="Hou X."/>
            <person name="Xia Z."/>
            <person name="Ye J."/>
            <person name="Liu K."/>
            <person name="Liu H."/>
            <person name="Wang J."/>
            <person name="Guo H."/>
            <person name="Yu X."/>
            <person name="Yang Y."/>
            <person name="Du B."/>
            <person name="Ding Y."/>
        </authorList>
    </citation>
    <scope>NUCLEOTIDE SEQUENCE [LARGE SCALE GENOMIC DNA]</scope>
    <source>
        <strain evidence="4 5">DZQ7</strain>
    </source>
</reference>
<feature type="DNA-binding region" description="H-T-H motif" evidence="2">
    <location>
        <begin position="41"/>
        <end position="60"/>
    </location>
</feature>
<proteinExistence type="predicted"/>
<dbReference type="Gene3D" id="1.10.10.60">
    <property type="entry name" value="Homeodomain-like"/>
    <property type="match status" value="1"/>
</dbReference>
<dbReference type="AlphaFoldDB" id="A0A2Z4MQB1"/>
<protein>
    <submittedName>
        <fullName evidence="4">TetR/AcrR family transcriptional regulator</fullName>
    </submittedName>
</protein>
<dbReference type="Gene3D" id="1.10.357.10">
    <property type="entry name" value="Tetracycline Repressor, domain 2"/>
    <property type="match status" value="1"/>
</dbReference>
<dbReference type="GO" id="GO:0003700">
    <property type="term" value="F:DNA-binding transcription factor activity"/>
    <property type="evidence" value="ECO:0007669"/>
    <property type="project" value="TreeGrafter"/>
</dbReference>
<sequence length="208" mass="23797">MDHPDIETKLGGRGEEEQETRERILSAARQLMAQKGYKGATTRKISELAGVNEVTVFRHFKNKVGILTELLKEIMDVREQLEQGLQGEFSDLKEMLVSYARTYYGLLVERKEIFMICMIEADNHPEVVQMFSSLPMTAVEVLSNKLLAFQEQGHLPKADSFTAALMFVSTFFYAFMAKYRVNLDIEMVEEELFENASEILLQGIRGLK</sequence>
<evidence type="ECO:0000313" key="4">
    <source>
        <dbReference type="EMBL" id="AWX58722.1"/>
    </source>
</evidence>
<dbReference type="PANTHER" id="PTHR30055:SF226">
    <property type="entry name" value="HTH-TYPE TRANSCRIPTIONAL REGULATOR PKSA"/>
    <property type="match status" value="1"/>
</dbReference>
<dbReference type="SUPFAM" id="SSF48498">
    <property type="entry name" value="Tetracyclin repressor-like, C-terminal domain"/>
    <property type="match status" value="1"/>
</dbReference>
<dbReference type="InterPro" id="IPR036271">
    <property type="entry name" value="Tet_transcr_reg_TetR-rel_C_sf"/>
</dbReference>
<evidence type="ECO:0000259" key="3">
    <source>
        <dbReference type="PROSITE" id="PS50977"/>
    </source>
</evidence>
<dbReference type="InterPro" id="IPR001647">
    <property type="entry name" value="HTH_TetR"/>
</dbReference>
<gene>
    <name evidence="4" type="ORF">AB432_028390</name>
</gene>
<organism evidence="4 5">
    <name type="scientific">Brevibacillus brevis</name>
    <name type="common">Bacillus brevis</name>
    <dbReference type="NCBI Taxonomy" id="1393"/>
    <lineage>
        <taxon>Bacteria</taxon>
        <taxon>Bacillati</taxon>
        <taxon>Bacillota</taxon>
        <taxon>Bacilli</taxon>
        <taxon>Bacillales</taxon>
        <taxon>Paenibacillaceae</taxon>
        <taxon>Brevibacillus</taxon>
    </lineage>
</organism>
<feature type="domain" description="HTH tetR-type" evidence="3">
    <location>
        <begin position="18"/>
        <end position="78"/>
    </location>
</feature>
<evidence type="ECO:0000256" key="1">
    <source>
        <dbReference type="ARBA" id="ARBA00023125"/>
    </source>
</evidence>
<dbReference type="PROSITE" id="PS50977">
    <property type="entry name" value="HTH_TETR_2"/>
    <property type="match status" value="1"/>
</dbReference>
<evidence type="ECO:0000256" key="2">
    <source>
        <dbReference type="PROSITE-ProRule" id="PRU00335"/>
    </source>
</evidence>
<dbReference type="RefSeq" id="WP_048035143.1">
    <property type="nucleotide sequence ID" value="NZ_CP030117.1"/>
</dbReference>
<keyword evidence="1 2" id="KW-0238">DNA-binding</keyword>
<dbReference type="Pfam" id="PF14246">
    <property type="entry name" value="TetR_C_7"/>
    <property type="match status" value="1"/>
</dbReference>
<name>A0A2Z4MQB1_BREBE</name>
<dbReference type="PANTHER" id="PTHR30055">
    <property type="entry name" value="HTH-TYPE TRANSCRIPTIONAL REGULATOR RUTR"/>
    <property type="match status" value="1"/>
</dbReference>
<dbReference type="InterPro" id="IPR050109">
    <property type="entry name" value="HTH-type_TetR-like_transc_reg"/>
</dbReference>
<accession>A0A2Z4MQB1</accession>
<dbReference type="Pfam" id="PF00440">
    <property type="entry name" value="TetR_N"/>
    <property type="match status" value="1"/>
</dbReference>
<dbReference type="Proteomes" id="UP000036061">
    <property type="component" value="Chromosome"/>
</dbReference>
<dbReference type="InterPro" id="IPR009057">
    <property type="entry name" value="Homeodomain-like_sf"/>
</dbReference>
<dbReference type="EMBL" id="CP030117">
    <property type="protein sequence ID" value="AWX58722.1"/>
    <property type="molecule type" value="Genomic_DNA"/>
</dbReference>
<dbReference type="GO" id="GO:0000976">
    <property type="term" value="F:transcription cis-regulatory region binding"/>
    <property type="evidence" value="ECO:0007669"/>
    <property type="project" value="TreeGrafter"/>
</dbReference>